<dbReference type="KEGG" id="pacp:FAZ97_34060"/>
<organism evidence="2 3">
    <name type="scientific">Paraburkholderia acidiphila</name>
    <dbReference type="NCBI Taxonomy" id="2571747"/>
    <lineage>
        <taxon>Bacteria</taxon>
        <taxon>Pseudomonadati</taxon>
        <taxon>Pseudomonadota</taxon>
        <taxon>Betaproteobacteria</taxon>
        <taxon>Burkholderiales</taxon>
        <taxon>Burkholderiaceae</taxon>
        <taxon>Paraburkholderia</taxon>
    </lineage>
</organism>
<keyword evidence="3" id="KW-1185">Reference proteome</keyword>
<gene>
    <name evidence="2" type="ORF">FAZ97_34060</name>
</gene>
<accession>A0A7Z2GDW1</accession>
<sequence>MRRVQRSSQEPRSMGIEHKVRADGRIIVSRGPTQPRASHYRASACRSTLAASFTGVASCTDAPSINQDT</sequence>
<evidence type="ECO:0000259" key="1">
    <source>
        <dbReference type="Pfam" id="PF13986"/>
    </source>
</evidence>
<protein>
    <submittedName>
        <fullName evidence="2">DUF4224 domain-containing protein</fullName>
    </submittedName>
</protein>
<dbReference type="EMBL" id="CP046912">
    <property type="protein sequence ID" value="QGZ59956.1"/>
    <property type="molecule type" value="Genomic_DNA"/>
</dbReference>
<dbReference type="Proteomes" id="UP000434209">
    <property type="component" value="Chromosome 4"/>
</dbReference>
<evidence type="ECO:0000313" key="2">
    <source>
        <dbReference type="EMBL" id="QGZ59956.1"/>
    </source>
</evidence>
<dbReference type="Pfam" id="PF13986">
    <property type="entry name" value="DUF4224"/>
    <property type="match status" value="1"/>
</dbReference>
<feature type="domain" description="DUF4224" evidence="1">
    <location>
        <begin position="12"/>
        <end position="30"/>
    </location>
</feature>
<dbReference type="InterPro" id="IPR025319">
    <property type="entry name" value="DUF4224"/>
</dbReference>
<dbReference type="OrthoDB" id="8759646at2"/>
<proteinExistence type="predicted"/>
<reference evidence="2 3" key="1">
    <citation type="submission" date="2019-12" db="EMBL/GenBank/DDBJ databases">
        <title>Paraburkholderia acidiphila 7Q-K02 sp. nov and Paraburkholderia acidisoli DHF22 sp. nov., two strains isolated from forest soil.</title>
        <authorList>
            <person name="Gao Z."/>
            <person name="Qiu L."/>
        </authorList>
    </citation>
    <scope>NUCLEOTIDE SEQUENCE [LARGE SCALE GENOMIC DNA]</scope>
    <source>
        <strain evidence="2 3">7Q-K02</strain>
    </source>
</reference>
<evidence type="ECO:0000313" key="3">
    <source>
        <dbReference type="Proteomes" id="UP000434209"/>
    </source>
</evidence>
<dbReference type="AlphaFoldDB" id="A0A7Z2GDW1"/>
<name>A0A7Z2GDW1_9BURK</name>